<protein>
    <submittedName>
        <fullName evidence="2">Uncharacterized protein</fullName>
    </submittedName>
</protein>
<dbReference type="Proteomes" id="UP001519887">
    <property type="component" value="Unassembled WGS sequence"/>
</dbReference>
<proteinExistence type="predicted"/>
<comment type="caution">
    <text evidence="2">The sequence shown here is derived from an EMBL/GenBank/DDBJ whole genome shotgun (WGS) entry which is preliminary data.</text>
</comment>
<accession>A0ABS7C4T5</accession>
<dbReference type="EMBL" id="JAHZIK010000454">
    <property type="protein sequence ID" value="MBW7455889.1"/>
    <property type="molecule type" value="Genomic_DNA"/>
</dbReference>
<feature type="transmembrane region" description="Helical" evidence="1">
    <location>
        <begin position="69"/>
        <end position="89"/>
    </location>
</feature>
<feature type="transmembrane region" description="Helical" evidence="1">
    <location>
        <begin position="6"/>
        <end position="23"/>
    </location>
</feature>
<evidence type="ECO:0000313" key="2">
    <source>
        <dbReference type="EMBL" id="MBW7455889.1"/>
    </source>
</evidence>
<evidence type="ECO:0000256" key="1">
    <source>
        <dbReference type="SAM" id="Phobius"/>
    </source>
</evidence>
<feature type="transmembrane region" description="Helical" evidence="1">
    <location>
        <begin position="126"/>
        <end position="145"/>
    </location>
</feature>
<keyword evidence="3" id="KW-1185">Reference proteome</keyword>
<keyword evidence="1" id="KW-0472">Membrane</keyword>
<keyword evidence="1" id="KW-1133">Transmembrane helix</keyword>
<keyword evidence="1" id="KW-0812">Transmembrane</keyword>
<dbReference type="InterPro" id="IPR048147">
    <property type="entry name" value="CBO0543-like"/>
</dbReference>
<feature type="transmembrane region" description="Helical" evidence="1">
    <location>
        <begin position="96"/>
        <end position="114"/>
    </location>
</feature>
<feature type="transmembrane region" description="Helical" evidence="1">
    <location>
        <begin position="30"/>
        <end position="49"/>
    </location>
</feature>
<reference evidence="2 3" key="1">
    <citation type="submission" date="2021-07" db="EMBL/GenBank/DDBJ databases">
        <title>Paenibacillus radiodurans sp. nov., isolated from the southeastern edge of Tengger Desert.</title>
        <authorList>
            <person name="Zhang G."/>
        </authorList>
    </citation>
    <scope>NUCLEOTIDE SEQUENCE [LARGE SCALE GENOMIC DNA]</scope>
    <source>
        <strain evidence="2 3">CCM 7311</strain>
    </source>
</reference>
<name>A0ABS7C4T5_9BACL</name>
<dbReference type="RefSeq" id="WP_210043398.1">
    <property type="nucleotide sequence ID" value="NZ_JBHLVU010000023.1"/>
</dbReference>
<evidence type="ECO:0000313" key="3">
    <source>
        <dbReference type="Proteomes" id="UP001519887"/>
    </source>
</evidence>
<sequence>MKLEQLILAGVWIVCIPVLLLFPRERYREVILLFLFNQAVTWLLSLIITELGAVSNPVREFPRALAANFSFNFVFFPTTAVFFVCFYPLRGIWRKLAYTVAYVGVSCLFVYIVARYTLLIRFDHFPWIWRAFIYLAGFFATLKYYQWFYRLPAKGGLHDGDRS</sequence>
<dbReference type="NCBIfam" id="NF041644">
    <property type="entry name" value="CBO0543_fam"/>
    <property type="match status" value="1"/>
</dbReference>
<gene>
    <name evidence="2" type="ORF">K0U00_17825</name>
</gene>
<organism evidence="2 3">
    <name type="scientific">Paenibacillus sepulcri</name>
    <dbReference type="NCBI Taxonomy" id="359917"/>
    <lineage>
        <taxon>Bacteria</taxon>
        <taxon>Bacillati</taxon>
        <taxon>Bacillota</taxon>
        <taxon>Bacilli</taxon>
        <taxon>Bacillales</taxon>
        <taxon>Paenibacillaceae</taxon>
        <taxon>Paenibacillus</taxon>
    </lineage>
</organism>